<protein>
    <submittedName>
        <fullName evidence="1">Uncharacterized protein</fullName>
    </submittedName>
</protein>
<gene>
    <name evidence="1" type="ORF">SAMN02787073_5020</name>
</gene>
<reference evidence="2" key="1">
    <citation type="submission" date="2016-11" db="EMBL/GenBank/DDBJ databases">
        <authorList>
            <person name="Varghese N."/>
            <person name="Submissions S."/>
        </authorList>
    </citation>
    <scope>NUCLEOTIDE SEQUENCE [LARGE SCALE GENOMIC DNA]</scope>
    <source>
        <strain evidence="2">YR203</strain>
    </source>
</reference>
<evidence type="ECO:0000313" key="1">
    <source>
        <dbReference type="EMBL" id="SHG89995.1"/>
    </source>
</evidence>
<evidence type="ECO:0000313" key="2">
    <source>
        <dbReference type="Proteomes" id="UP000184108"/>
    </source>
</evidence>
<dbReference type="EMBL" id="FQVE01000009">
    <property type="protein sequence ID" value="SHG89995.1"/>
    <property type="molecule type" value="Genomic_DNA"/>
</dbReference>
<proteinExistence type="predicted"/>
<dbReference type="Proteomes" id="UP000184108">
    <property type="component" value="Unassembled WGS sequence"/>
</dbReference>
<name>A0A1M5NKM9_9FLAO</name>
<dbReference type="AlphaFoldDB" id="A0A1M5NKM9"/>
<accession>A0A1M5NKM9</accession>
<sequence>MVRTIKFFIVRWSSYTIYQLFSNTYGLSLGSVTLVNKKINIEYINQLTLFRDKYTQF</sequence>
<organism evidence="1 2">
    <name type="scientific">Chryseobacterium vrystaatense</name>
    <dbReference type="NCBI Taxonomy" id="307480"/>
    <lineage>
        <taxon>Bacteria</taxon>
        <taxon>Pseudomonadati</taxon>
        <taxon>Bacteroidota</taxon>
        <taxon>Flavobacteriia</taxon>
        <taxon>Flavobacteriales</taxon>
        <taxon>Weeksellaceae</taxon>
        <taxon>Chryseobacterium group</taxon>
        <taxon>Chryseobacterium</taxon>
    </lineage>
</organism>